<organism evidence="1 2">
    <name type="scientific">Saccharopolyspora cebuensis</name>
    <dbReference type="NCBI Taxonomy" id="418759"/>
    <lineage>
        <taxon>Bacteria</taxon>
        <taxon>Bacillati</taxon>
        <taxon>Actinomycetota</taxon>
        <taxon>Actinomycetes</taxon>
        <taxon>Pseudonocardiales</taxon>
        <taxon>Pseudonocardiaceae</taxon>
        <taxon>Saccharopolyspora</taxon>
    </lineage>
</organism>
<comment type="caution">
    <text evidence="1">The sequence shown here is derived from an EMBL/GenBank/DDBJ whole genome shotgun (WGS) entry which is preliminary data.</text>
</comment>
<dbReference type="PANTHER" id="PTHR11941:SF54">
    <property type="entry name" value="ENOYL-COA HYDRATASE, MITOCHONDRIAL"/>
    <property type="match status" value="1"/>
</dbReference>
<dbReference type="Pfam" id="PF00378">
    <property type="entry name" value="ECH_1"/>
    <property type="match status" value="1"/>
</dbReference>
<gene>
    <name evidence="1" type="ORF">AB8O55_13065</name>
</gene>
<accession>A0ABV4CLM1</accession>
<dbReference type="Proteomes" id="UP001564626">
    <property type="component" value="Unassembled WGS sequence"/>
</dbReference>
<dbReference type="InterPro" id="IPR029045">
    <property type="entry name" value="ClpP/crotonase-like_dom_sf"/>
</dbReference>
<name>A0ABV4CLM1_9PSEU</name>
<sequence>MSAIETWWDAGTRWIRFDRPDKLNALTVDELRAVTDLLTGGAEEPEAVVFTGTGERAFSAGMHVDSFVDLDPDGARALITAVRDCVAAARTAPCPTVAEVGGYCLGAAFELALACDVRVVAEHAAFGLPEIRVGVPSVVDAALLQQHVGLGKAKEMILTGEVYPVAALPGLAGELVPAAELRAATRRMLSRLTGHSKAAVAAQKRLFETWQNTSLADGIEASVEEFAAVFADPGTARAVQARRAHLTRSGEE</sequence>
<dbReference type="Gene3D" id="3.90.226.10">
    <property type="entry name" value="2-enoyl-CoA Hydratase, Chain A, domain 1"/>
    <property type="match status" value="1"/>
</dbReference>
<dbReference type="EMBL" id="JBGEHV010000020">
    <property type="protein sequence ID" value="MEY8040329.1"/>
    <property type="molecule type" value="Genomic_DNA"/>
</dbReference>
<dbReference type="SUPFAM" id="SSF52096">
    <property type="entry name" value="ClpP/crotonase"/>
    <property type="match status" value="1"/>
</dbReference>
<reference evidence="1 2" key="1">
    <citation type="submission" date="2024-08" db="EMBL/GenBank/DDBJ databases">
        <title>Genome mining of Saccharopolyspora cebuensis PGLac3 from Nigerian medicinal plant.</title>
        <authorList>
            <person name="Ezeobiora C.E."/>
            <person name="Igbokwe N.H."/>
            <person name="Amin D.H."/>
            <person name="Mendie U.E."/>
        </authorList>
    </citation>
    <scope>NUCLEOTIDE SEQUENCE [LARGE SCALE GENOMIC DNA]</scope>
    <source>
        <strain evidence="1 2">PGLac3</strain>
    </source>
</reference>
<proteinExistence type="predicted"/>
<evidence type="ECO:0000313" key="1">
    <source>
        <dbReference type="EMBL" id="MEY8040329.1"/>
    </source>
</evidence>
<protein>
    <submittedName>
        <fullName evidence="1">Enoyl-CoA hydratase/isomerase family protein</fullName>
    </submittedName>
</protein>
<evidence type="ECO:0000313" key="2">
    <source>
        <dbReference type="Proteomes" id="UP001564626"/>
    </source>
</evidence>
<dbReference type="CDD" id="cd06558">
    <property type="entry name" value="crotonase-like"/>
    <property type="match status" value="1"/>
</dbReference>
<dbReference type="InterPro" id="IPR001753">
    <property type="entry name" value="Enoyl-CoA_hydra/iso"/>
</dbReference>
<dbReference type="RefSeq" id="WP_369774861.1">
    <property type="nucleotide sequence ID" value="NZ_JBGEHV010000020.1"/>
</dbReference>
<keyword evidence="2" id="KW-1185">Reference proteome</keyword>
<dbReference type="PANTHER" id="PTHR11941">
    <property type="entry name" value="ENOYL-COA HYDRATASE-RELATED"/>
    <property type="match status" value="1"/>
</dbReference>